<proteinExistence type="predicted"/>
<name>A0A2N3KXV2_9PROT</name>
<sequence length="525" mass="60310">MENGLVPNDVADCFTDPRWRLNNLYFITDKEGKRVQFKMNWAQEMLFNELHFLNLVLKARQLGFTTFLQIFMLDACVFHHDTRAGVIAHTLPDAEAIFRDKIKYPYDHLPDGLKDAVPILKNNQTTLELGNNSIVRTGTSLRGGTLQYLHISEFGKICAKYPEKAREIVTGALNTIQAGQVAFIESTAEGQEGRFYDMCQEAQVKKNMAAALSELDWKFHFYPWWKEPAYEIDPSGVVINEEYRKYFAELSEKIGFDLSARKKAWYVKKAEIQQEDMKREYPSTPEEAFEASVEGAYYAKQMARIEAEGRICSLPPLKGIPIHTAWDIGVSDYTTIWFFQATTDGPRIVGYYHDTDYGMPWYVRKLTEYRDRWGCRFGMHKFPHDIKVREWGTGRTRIEQFNEAVSGDETLGTASMVPMHSVADGINAARGLLPRCHFDESECANGLKSLRNYRKDWDEHRSIFRDAPRHDWASHGADGFRGLAMGYKEVPIEQPAITEPKPIETRMPTFAEALALHDEGLEDDY</sequence>
<gene>
    <name evidence="1" type="ORF">COO20_04370</name>
</gene>
<reference evidence="1 2" key="1">
    <citation type="submission" date="2017-09" db="EMBL/GenBank/DDBJ databases">
        <title>Biodiversity and function of Thalassospira species in the particle-attached aromatic-hydrocarbon-degrading consortia from the surface seawater of the South China Sea.</title>
        <authorList>
            <person name="Dong C."/>
            <person name="Liu R."/>
            <person name="Shao Z."/>
        </authorList>
    </citation>
    <scope>NUCLEOTIDE SEQUENCE [LARGE SCALE GENOMIC DNA]</scope>
    <source>
        <strain evidence="1 2">CSC1P2</strain>
    </source>
</reference>
<dbReference type="Gene3D" id="3.40.50.300">
    <property type="entry name" value="P-loop containing nucleotide triphosphate hydrolases"/>
    <property type="match status" value="1"/>
</dbReference>
<dbReference type="Proteomes" id="UP000233597">
    <property type="component" value="Unassembled WGS sequence"/>
</dbReference>
<dbReference type="RefSeq" id="WP_101264460.1">
    <property type="nucleotide sequence ID" value="NZ_NWTK01000002.1"/>
</dbReference>
<dbReference type="InterPro" id="IPR027417">
    <property type="entry name" value="P-loop_NTPase"/>
</dbReference>
<evidence type="ECO:0000313" key="1">
    <source>
        <dbReference type="EMBL" id="PKR55411.1"/>
    </source>
</evidence>
<protein>
    <submittedName>
        <fullName evidence="1">Terminase</fullName>
    </submittedName>
</protein>
<dbReference type="OrthoDB" id="479677at2"/>
<dbReference type="AlphaFoldDB" id="A0A2N3KXV2"/>
<evidence type="ECO:0000313" key="2">
    <source>
        <dbReference type="Proteomes" id="UP000233597"/>
    </source>
</evidence>
<accession>A0A2N3KXV2</accession>
<comment type="caution">
    <text evidence="1">The sequence shown here is derived from an EMBL/GenBank/DDBJ whole genome shotgun (WGS) entry which is preliminary data.</text>
</comment>
<dbReference type="EMBL" id="NWTK01000002">
    <property type="protein sequence ID" value="PKR55411.1"/>
    <property type="molecule type" value="Genomic_DNA"/>
</dbReference>
<organism evidence="1 2">
    <name type="scientific">Thalassospira marina</name>
    <dbReference type="NCBI Taxonomy" id="2048283"/>
    <lineage>
        <taxon>Bacteria</taxon>
        <taxon>Pseudomonadati</taxon>
        <taxon>Pseudomonadota</taxon>
        <taxon>Alphaproteobacteria</taxon>
        <taxon>Rhodospirillales</taxon>
        <taxon>Thalassospiraceae</taxon>
        <taxon>Thalassospira</taxon>
    </lineage>
</organism>